<dbReference type="RefSeq" id="WP_183986665.1">
    <property type="nucleotide sequence ID" value="NZ_JACIEV010000011.1"/>
</dbReference>
<keyword evidence="1 2" id="KW-0597">Phosphoprotein</keyword>
<evidence type="ECO:0000313" key="4">
    <source>
        <dbReference type="EMBL" id="MBB4155295.1"/>
    </source>
</evidence>
<dbReference type="SUPFAM" id="SSF52172">
    <property type="entry name" value="CheY-like"/>
    <property type="match status" value="1"/>
</dbReference>
<dbReference type="EMBL" id="JACIEV010000011">
    <property type="protein sequence ID" value="MBB4155295.1"/>
    <property type="molecule type" value="Genomic_DNA"/>
</dbReference>
<dbReference type="PANTHER" id="PTHR44591:SF21">
    <property type="entry name" value="TWO-COMPONENT RESPONSE REGULATOR"/>
    <property type="match status" value="1"/>
</dbReference>
<dbReference type="PANTHER" id="PTHR44591">
    <property type="entry name" value="STRESS RESPONSE REGULATOR PROTEIN 1"/>
    <property type="match status" value="1"/>
</dbReference>
<name>A0A840FPU1_9SPHN</name>
<reference evidence="4 5" key="1">
    <citation type="submission" date="2020-08" db="EMBL/GenBank/DDBJ databases">
        <title>Genomic Encyclopedia of Type Strains, Phase IV (KMG-IV): sequencing the most valuable type-strain genomes for metagenomic binning, comparative biology and taxonomic classification.</title>
        <authorList>
            <person name="Goeker M."/>
        </authorList>
    </citation>
    <scope>NUCLEOTIDE SEQUENCE [LARGE SCALE GENOMIC DNA]</scope>
    <source>
        <strain evidence="4 5">YC6723</strain>
    </source>
</reference>
<evidence type="ECO:0000259" key="3">
    <source>
        <dbReference type="PROSITE" id="PS50110"/>
    </source>
</evidence>
<proteinExistence type="predicted"/>
<dbReference type="Proteomes" id="UP000529795">
    <property type="component" value="Unassembled WGS sequence"/>
</dbReference>
<organism evidence="4 5">
    <name type="scientific">Sphingomonas jinjuensis</name>
    <dbReference type="NCBI Taxonomy" id="535907"/>
    <lineage>
        <taxon>Bacteria</taxon>
        <taxon>Pseudomonadati</taxon>
        <taxon>Pseudomonadota</taxon>
        <taxon>Alphaproteobacteria</taxon>
        <taxon>Sphingomonadales</taxon>
        <taxon>Sphingomonadaceae</taxon>
        <taxon>Sphingomonas</taxon>
    </lineage>
</organism>
<feature type="modified residue" description="4-aspartylphosphate" evidence="2">
    <location>
        <position position="73"/>
    </location>
</feature>
<dbReference type="InterPro" id="IPR050595">
    <property type="entry name" value="Bact_response_regulator"/>
</dbReference>
<dbReference type="Gene3D" id="3.40.50.2300">
    <property type="match status" value="1"/>
</dbReference>
<gene>
    <name evidence="4" type="ORF">GGQ80_003215</name>
</gene>
<dbReference type="InterPro" id="IPR001789">
    <property type="entry name" value="Sig_transdc_resp-reg_receiver"/>
</dbReference>
<dbReference type="GO" id="GO:0003677">
    <property type="term" value="F:DNA binding"/>
    <property type="evidence" value="ECO:0007669"/>
    <property type="project" value="UniProtKB-KW"/>
</dbReference>
<dbReference type="InterPro" id="IPR011006">
    <property type="entry name" value="CheY-like_superfamily"/>
</dbReference>
<keyword evidence="5" id="KW-1185">Reference proteome</keyword>
<dbReference type="SMART" id="SM00448">
    <property type="entry name" value="REC"/>
    <property type="match status" value="1"/>
</dbReference>
<protein>
    <submittedName>
        <fullName evidence="4">DNA-binding response OmpR family regulator</fullName>
    </submittedName>
</protein>
<accession>A0A840FPU1</accession>
<comment type="caution">
    <text evidence="4">The sequence shown here is derived from an EMBL/GenBank/DDBJ whole genome shotgun (WGS) entry which is preliminary data.</text>
</comment>
<dbReference type="AlphaFoldDB" id="A0A840FPU1"/>
<sequence length="161" mass="16929">MHSTFIHAGYPEPMMIPSDAITVLAVEDDPTVLMVLEDALADRGYSVVSARNSGEALHALGSEAYAVDVLVADIRLGGGIDGWEIARCAREIKPDLPIVYVTGDSYTDFASEGVPGSIVLKKPFSLPELVGSIRALLGGGEVTRAEAERKSSPSAKTEGVS</sequence>
<evidence type="ECO:0000256" key="2">
    <source>
        <dbReference type="PROSITE-ProRule" id="PRU00169"/>
    </source>
</evidence>
<dbReference type="Pfam" id="PF00072">
    <property type="entry name" value="Response_reg"/>
    <property type="match status" value="1"/>
</dbReference>
<dbReference type="GO" id="GO:0000160">
    <property type="term" value="P:phosphorelay signal transduction system"/>
    <property type="evidence" value="ECO:0007669"/>
    <property type="project" value="InterPro"/>
</dbReference>
<evidence type="ECO:0000256" key="1">
    <source>
        <dbReference type="ARBA" id="ARBA00022553"/>
    </source>
</evidence>
<feature type="domain" description="Response regulatory" evidence="3">
    <location>
        <begin position="22"/>
        <end position="137"/>
    </location>
</feature>
<keyword evidence="4" id="KW-0238">DNA-binding</keyword>
<evidence type="ECO:0000313" key="5">
    <source>
        <dbReference type="Proteomes" id="UP000529795"/>
    </source>
</evidence>
<dbReference type="PROSITE" id="PS50110">
    <property type="entry name" value="RESPONSE_REGULATORY"/>
    <property type="match status" value="1"/>
</dbReference>